<comment type="caution">
    <text evidence="2">The sequence shown here is derived from an EMBL/GenBank/DDBJ whole genome shotgun (WGS) entry which is preliminary data.</text>
</comment>
<protein>
    <submittedName>
        <fullName evidence="2">Uncharacterized protein</fullName>
    </submittedName>
</protein>
<organism evidence="2 3">
    <name type="scientific">Mythimna separata</name>
    <name type="common">Oriental armyworm</name>
    <name type="synonym">Pseudaletia separata</name>
    <dbReference type="NCBI Taxonomy" id="271217"/>
    <lineage>
        <taxon>Eukaryota</taxon>
        <taxon>Metazoa</taxon>
        <taxon>Ecdysozoa</taxon>
        <taxon>Arthropoda</taxon>
        <taxon>Hexapoda</taxon>
        <taxon>Insecta</taxon>
        <taxon>Pterygota</taxon>
        <taxon>Neoptera</taxon>
        <taxon>Endopterygota</taxon>
        <taxon>Lepidoptera</taxon>
        <taxon>Glossata</taxon>
        <taxon>Ditrysia</taxon>
        <taxon>Noctuoidea</taxon>
        <taxon>Noctuidae</taxon>
        <taxon>Noctuinae</taxon>
        <taxon>Hadenini</taxon>
        <taxon>Mythimna</taxon>
    </lineage>
</organism>
<evidence type="ECO:0000256" key="1">
    <source>
        <dbReference type="SAM" id="MobiDB-lite"/>
    </source>
</evidence>
<dbReference type="PANTHER" id="PTHR33667:SF7">
    <property type="entry name" value="RIKEN CDNA 1810020O05 GENE"/>
    <property type="match status" value="1"/>
</dbReference>
<gene>
    <name evidence="2" type="ORF">PYW07_003227</name>
</gene>
<evidence type="ECO:0000313" key="3">
    <source>
        <dbReference type="Proteomes" id="UP001231518"/>
    </source>
</evidence>
<dbReference type="AlphaFoldDB" id="A0AAD7YIT0"/>
<keyword evidence="3" id="KW-1185">Reference proteome</keyword>
<name>A0AAD7YIT0_MYTSE</name>
<sequence>MSKSSEVQSDEYNFCPSVFTLTFAIEVVGSDVRHDCKAGWVELGPPNQGVRLSYQLYPGNNFDIDVVIWPHVAKVLCGADYGWVRTWQFLESRWLTFSIQHAVTVKVTDLRNFVVTVNPNFGMGALNAHSKIIHTAKVLLPPLRFGERRQFAEVRESECPLYKYVDDMIWSPVANHISTTSFLGPFDTPLRVEDIRHQDAALYEVRNIILGRTKKKNDEEEEKENQKSSVHTNCSRVSTARGLKAKLSKETAKKENIEKKREYDIKLSGDWILAGIGRVIPFVISEDSPKEHGEVIALISSINLPSDYDFSIFFVNVGNLTDIPIEHLKLHRFTHIYTRWTISGEQHDSELEPLQRKQLITEINFNDHHAVPLPSAMVSYVMGTFHDGPFQLELRGVRTPPLVIPKRTFFGHEKTDYNYIKRVPPPIPKHDTDILIAQTRIDARALTKINGSVKGEFPLYPPETSVKSVEHEAICTNDVNAVRAKLKPDLIIQPGVILEAQMTIEVSLGLVGCIPKTKAIRYSRMFCRVNDSDTVMSLIRKITEINELVTRKKRKAGLLTGFALDTGDTVMLYVEGPKQGHILRLWEKTEEFYPTVKPVFSTSARYSYRLYPDLLVAPMPFYVMKMVVPLSVLLGVTPVYAGPALPLPTRSAVLKIGRLIASKLESAPGSRVMPTSSELESFRLELCVPPRPASVFDHTTEFCTIYDSLEQQVE</sequence>
<feature type="region of interest" description="Disordered" evidence="1">
    <location>
        <begin position="216"/>
        <end position="237"/>
    </location>
</feature>
<dbReference type="EMBL" id="JARGEI010000017">
    <property type="protein sequence ID" value="KAJ8716600.1"/>
    <property type="molecule type" value="Genomic_DNA"/>
</dbReference>
<evidence type="ECO:0000313" key="2">
    <source>
        <dbReference type="EMBL" id="KAJ8716600.1"/>
    </source>
</evidence>
<reference evidence="2" key="1">
    <citation type="submission" date="2023-03" db="EMBL/GenBank/DDBJ databases">
        <title>Chromosome-level genomes of two armyworms, Mythimna separata and Mythimna loreyi, provide insights into the biosynthesis and reception of sex pheromones.</title>
        <authorList>
            <person name="Zhao H."/>
        </authorList>
    </citation>
    <scope>NUCLEOTIDE SEQUENCE</scope>
    <source>
        <strain evidence="2">BeijingLab</strain>
        <tissue evidence="2">Pupa</tissue>
    </source>
</reference>
<dbReference type="PANTHER" id="PTHR33667">
    <property type="entry name" value="SI:DKEY-57N24.6"/>
    <property type="match status" value="1"/>
</dbReference>
<dbReference type="Proteomes" id="UP001231518">
    <property type="component" value="Chromosome 14"/>
</dbReference>
<accession>A0AAD7YIT0</accession>
<feature type="compositionally biased region" description="Polar residues" evidence="1">
    <location>
        <begin position="228"/>
        <end position="237"/>
    </location>
</feature>
<proteinExistence type="predicted"/>